<dbReference type="AlphaFoldDB" id="A0A2S8G3I4"/>
<keyword evidence="1" id="KW-0175">Coiled coil</keyword>
<protein>
    <submittedName>
        <fullName evidence="3">GTPase</fullName>
    </submittedName>
</protein>
<feature type="transmembrane region" description="Helical" evidence="2">
    <location>
        <begin position="6"/>
        <end position="26"/>
    </location>
</feature>
<dbReference type="Proteomes" id="UP000240009">
    <property type="component" value="Unassembled WGS sequence"/>
</dbReference>
<dbReference type="InterPro" id="IPR011223">
    <property type="entry name" value="UCP028770"/>
</dbReference>
<name>A0A2S8G3I4_9BACT</name>
<dbReference type="PIRSF" id="PIRSF028770">
    <property type="entry name" value="UCP028770"/>
    <property type="match status" value="1"/>
</dbReference>
<keyword evidence="2" id="KW-0812">Transmembrane</keyword>
<evidence type="ECO:0000313" key="3">
    <source>
        <dbReference type="EMBL" id="PQO39006.1"/>
    </source>
</evidence>
<reference evidence="3 4" key="1">
    <citation type="submission" date="2018-02" db="EMBL/GenBank/DDBJ databases">
        <title>Comparative genomes isolates from brazilian mangrove.</title>
        <authorList>
            <person name="Araujo J.E."/>
            <person name="Taketani R.G."/>
            <person name="Silva M.C.P."/>
            <person name="Loureco M.V."/>
            <person name="Andreote F.D."/>
        </authorList>
    </citation>
    <scope>NUCLEOTIDE SEQUENCE [LARGE SCALE GENOMIC DNA]</scope>
    <source>
        <strain evidence="3 4">HEX-2 MGV</strain>
    </source>
</reference>
<dbReference type="Pfam" id="PF11742">
    <property type="entry name" value="DUF3302"/>
    <property type="match status" value="1"/>
</dbReference>
<organism evidence="3 4">
    <name type="scientific">Blastopirellula marina</name>
    <dbReference type="NCBI Taxonomy" id="124"/>
    <lineage>
        <taxon>Bacteria</taxon>
        <taxon>Pseudomonadati</taxon>
        <taxon>Planctomycetota</taxon>
        <taxon>Planctomycetia</taxon>
        <taxon>Pirellulales</taxon>
        <taxon>Pirellulaceae</taxon>
        <taxon>Blastopirellula</taxon>
    </lineage>
</organism>
<evidence type="ECO:0000313" key="4">
    <source>
        <dbReference type="Proteomes" id="UP000240009"/>
    </source>
</evidence>
<evidence type="ECO:0000256" key="2">
    <source>
        <dbReference type="SAM" id="Phobius"/>
    </source>
</evidence>
<comment type="caution">
    <text evidence="3">The sequence shown here is derived from an EMBL/GenBank/DDBJ whole genome shotgun (WGS) entry which is preliminary data.</text>
</comment>
<gene>
    <name evidence="3" type="ORF">C5Y96_03825</name>
</gene>
<sequence length="131" mass="14868">MDALSWFALGLIFFVILVLSYGIIALHDVPYHIAKARNHPHQDAIHAGGWISLFTLHAIWPLLWVWAYSYDPETGYFGRKIEGEIVSTTQELLEEIDGEKLKALEQRITELEAKLASHETNANTEPPAEEK</sequence>
<keyword evidence="2" id="KW-1133">Transmembrane helix</keyword>
<proteinExistence type="predicted"/>
<feature type="coiled-coil region" evidence="1">
    <location>
        <begin position="94"/>
        <end position="121"/>
    </location>
</feature>
<dbReference type="OrthoDB" id="5741122at2"/>
<keyword evidence="2" id="KW-0472">Membrane</keyword>
<feature type="transmembrane region" description="Helical" evidence="2">
    <location>
        <begin position="47"/>
        <end position="67"/>
    </location>
</feature>
<accession>A0A2S8G3I4</accession>
<dbReference type="EMBL" id="PUIA01000016">
    <property type="protein sequence ID" value="PQO39006.1"/>
    <property type="molecule type" value="Genomic_DNA"/>
</dbReference>
<evidence type="ECO:0000256" key="1">
    <source>
        <dbReference type="SAM" id="Coils"/>
    </source>
</evidence>
<dbReference type="RefSeq" id="WP_105350206.1">
    <property type="nucleotide sequence ID" value="NZ_PUIA01000016.1"/>
</dbReference>